<protein>
    <submittedName>
        <fullName evidence="2">Uncharacterized protein</fullName>
    </submittedName>
</protein>
<dbReference type="AlphaFoldDB" id="A0A117NIZ0"/>
<keyword evidence="1" id="KW-1133">Transmembrane helix</keyword>
<accession>A0A117NIZ0</accession>
<geneLocation type="mitochondrion" evidence="2"/>
<dbReference type="EMBL" id="LKAM01000001">
    <property type="protein sequence ID" value="KUM50706.1"/>
    <property type="molecule type" value="Genomic_DNA"/>
</dbReference>
<evidence type="ECO:0000313" key="2">
    <source>
        <dbReference type="EMBL" id="KUM50706.1"/>
    </source>
</evidence>
<sequence>MIGIDIMASPSLLCMPKRTPTLSKEAYLFFSLSIESICILPYMYLYLYLSPFK</sequence>
<keyword evidence="1" id="KW-0472">Membrane</keyword>
<name>A0A117NIZ0_PICGL</name>
<keyword evidence="2" id="KW-0496">Mitochondrion</keyword>
<reference evidence="2" key="1">
    <citation type="journal article" date="2015" name="Genome Biol. Evol.">
        <title>Organellar Genomes of White Spruce (Picea glauca): Assembly and Annotation.</title>
        <authorList>
            <person name="Jackman S.D."/>
            <person name="Warren R.L."/>
            <person name="Gibb E.A."/>
            <person name="Vandervalk B.P."/>
            <person name="Mohamadi H."/>
            <person name="Chu J."/>
            <person name="Raymond A."/>
            <person name="Pleasance S."/>
            <person name="Coope R."/>
            <person name="Wildung M.R."/>
            <person name="Ritland C.E."/>
            <person name="Bousquet J."/>
            <person name="Jones S.J."/>
            <person name="Bohlmann J."/>
            <person name="Birol I."/>
        </authorList>
    </citation>
    <scope>NUCLEOTIDE SEQUENCE [LARGE SCALE GENOMIC DNA]</scope>
    <source>
        <tissue evidence="2">Flushing bud</tissue>
    </source>
</reference>
<comment type="caution">
    <text evidence="2">The sequence shown here is derived from an EMBL/GenBank/DDBJ whole genome shotgun (WGS) entry which is preliminary data.</text>
</comment>
<gene>
    <name evidence="2" type="ORF">ABT39_MTgene550</name>
</gene>
<organism evidence="2">
    <name type="scientific">Picea glauca</name>
    <name type="common">White spruce</name>
    <name type="synonym">Pinus glauca</name>
    <dbReference type="NCBI Taxonomy" id="3330"/>
    <lineage>
        <taxon>Eukaryota</taxon>
        <taxon>Viridiplantae</taxon>
        <taxon>Streptophyta</taxon>
        <taxon>Embryophyta</taxon>
        <taxon>Tracheophyta</taxon>
        <taxon>Spermatophyta</taxon>
        <taxon>Pinopsida</taxon>
        <taxon>Pinidae</taxon>
        <taxon>Conifers I</taxon>
        <taxon>Pinales</taxon>
        <taxon>Pinaceae</taxon>
        <taxon>Picea</taxon>
    </lineage>
</organism>
<proteinExistence type="predicted"/>
<evidence type="ECO:0000256" key="1">
    <source>
        <dbReference type="SAM" id="Phobius"/>
    </source>
</evidence>
<keyword evidence="1" id="KW-0812">Transmembrane</keyword>
<feature type="transmembrane region" description="Helical" evidence="1">
    <location>
        <begin position="26"/>
        <end position="49"/>
    </location>
</feature>